<name>E3NXP4_PUCGT</name>
<gene>
    <name evidence="2" type="ORF">PGTG_20297</name>
</gene>
<dbReference type="EMBL" id="DS989959">
    <property type="protein sequence ID" value="EFP94343.2"/>
    <property type="molecule type" value="Genomic_DNA"/>
</dbReference>
<feature type="non-terminal residue" evidence="2">
    <location>
        <position position="136"/>
    </location>
</feature>
<dbReference type="InParanoid" id="E3NXP4"/>
<dbReference type="RefSeq" id="XP_003338762.2">
    <property type="nucleotide sequence ID" value="XM_003338714.2"/>
</dbReference>
<dbReference type="GeneID" id="10527471"/>
<sequence length="136" mass="15727">MAQFFMEAPQNPLLIGPSGGHNKRNWQTPPPQLTTLQEEVRTLPSHPSFYQVRSSLRVRQVRQKMHHHRVSAQLDQGKTLRVDSCRPHLNQPPLHVQLLRICEPIFSLIQRDTAQVVGHRKGFPRNVDHLEGKELK</sequence>
<dbReference type="AlphaFoldDB" id="E3NXP4"/>
<dbReference type="Proteomes" id="UP000008783">
    <property type="component" value="Unassembled WGS sequence"/>
</dbReference>
<evidence type="ECO:0000313" key="2">
    <source>
        <dbReference type="EMBL" id="EFP94343.2"/>
    </source>
</evidence>
<organism evidence="2 3">
    <name type="scientific">Puccinia graminis f. sp. tritici (strain CRL 75-36-700-3 / race SCCL)</name>
    <name type="common">Black stem rust fungus</name>
    <dbReference type="NCBI Taxonomy" id="418459"/>
    <lineage>
        <taxon>Eukaryota</taxon>
        <taxon>Fungi</taxon>
        <taxon>Dikarya</taxon>
        <taxon>Basidiomycota</taxon>
        <taxon>Pucciniomycotina</taxon>
        <taxon>Pucciniomycetes</taxon>
        <taxon>Pucciniales</taxon>
        <taxon>Pucciniaceae</taxon>
        <taxon>Puccinia</taxon>
    </lineage>
</organism>
<dbReference type="VEuPathDB" id="FungiDB:PGTG_20297"/>
<feature type="region of interest" description="Disordered" evidence="1">
    <location>
        <begin position="1"/>
        <end position="25"/>
    </location>
</feature>
<accession>E3NXP4</accession>
<dbReference type="KEGG" id="pgr:PGTG_20297"/>
<protein>
    <submittedName>
        <fullName evidence="2">Uncharacterized protein</fullName>
    </submittedName>
</protein>
<reference evidence="3" key="2">
    <citation type="journal article" date="2011" name="Proc. Natl. Acad. Sci. U.S.A.">
        <title>Obligate biotrophy features unraveled by the genomic analysis of rust fungi.</title>
        <authorList>
            <person name="Duplessis S."/>
            <person name="Cuomo C.A."/>
            <person name="Lin Y.-C."/>
            <person name="Aerts A."/>
            <person name="Tisserant E."/>
            <person name="Veneault-Fourrey C."/>
            <person name="Joly D.L."/>
            <person name="Hacquard S."/>
            <person name="Amselem J."/>
            <person name="Cantarel B.L."/>
            <person name="Chiu R."/>
            <person name="Coutinho P.M."/>
            <person name="Feau N."/>
            <person name="Field M."/>
            <person name="Frey P."/>
            <person name="Gelhaye E."/>
            <person name="Goldberg J."/>
            <person name="Grabherr M.G."/>
            <person name="Kodira C.D."/>
            <person name="Kohler A."/>
            <person name="Kuees U."/>
            <person name="Lindquist E.A."/>
            <person name="Lucas S.M."/>
            <person name="Mago R."/>
            <person name="Mauceli E."/>
            <person name="Morin E."/>
            <person name="Murat C."/>
            <person name="Pangilinan J.L."/>
            <person name="Park R."/>
            <person name="Pearson M."/>
            <person name="Quesneville H."/>
            <person name="Rouhier N."/>
            <person name="Sakthikumar S."/>
            <person name="Salamov A.A."/>
            <person name="Schmutz J."/>
            <person name="Selles B."/>
            <person name="Shapiro H."/>
            <person name="Tanguay P."/>
            <person name="Tuskan G.A."/>
            <person name="Henrissat B."/>
            <person name="Van de Peer Y."/>
            <person name="Rouze P."/>
            <person name="Ellis J.G."/>
            <person name="Dodds P.N."/>
            <person name="Schein J.E."/>
            <person name="Zhong S."/>
            <person name="Hamelin R.C."/>
            <person name="Grigoriev I.V."/>
            <person name="Szabo L.J."/>
            <person name="Martin F."/>
        </authorList>
    </citation>
    <scope>NUCLEOTIDE SEQUENCE [LARGE SCALE GENOMIC DNA]</scope>
    <source>
        <strain evidence="3">CRL 75-36-700-3 / race SCCL</strain>
    </source>
</reference>
<proteinExistence type="predicted"/>
<evidence type="ECO:0000256" key="1">
    <source>
        <dbReference type="SAM" id="MobiDB-lite"/>
    </source>
</evidence>
<evidence type="ECO:0000313" key="3">
    <source>
        <dbReference type="Proteomes" id="UP000008783"/>
    </source>
</evidence>
<reference key="1">
    <citation type="submission" date="2007-01" db="EMBL/GenBank/DDBJ databases">
        <title>The Genome Sequence of Puccinia graminis f. sp. tritici Strain CRL 75-36-700-3.</title>
        <authorList>
            <consortium name="The Broad Institute Genome Sequencing Platform"/>
            <person name="Birren B."/>
            <person name="Lander E."/>
            <person name="Galagan J."/>
            <person name="Nusbaum C."/>
            <person name="Devon K."/>
            <person name="Cuomo C."/>
            <person name="Jaffe D."/>
            <person name="Butler J."/>
            <person name="Alvarez P."/>
            <person name="Gnerre S."/>
            <person name="Grabherr M."/>
            <person name="Mauceli E."/>
            <person name="Brockman W."/>
            <person name="Young S."/>
            <person name="LaButti K."/>
            <person name="Sykes S."/>
            <person name="DeCaprio D."/>
            <person name="Crawford M."/>
            <person name="Koehrsen M."/>
            <person name="Engels R."/>
            <person name="Montgomery P."/>
            <person name="Pearson M."/>
            <person name="Howarth C."/>
            <person name="Larson L."/>
            <person name="White J."/>
            <person name="Zeng Q."/>
            <person name="Kodira C."/>
            <person name="Yandava C."/>
            <person name="Alvarado L."/>
            <person name="O'Leary S."/>
            <person name="Szabo L."/>
            <person name="Dean R."/>
            <person name="Schein J."/>
        </authorList>
    </citation>
    <scope>NUCLEOTIDE SEQUENCE</scope>
    <source>
        <strain>CRL 75-36-700-3</strain>
    </source>
</reference>
<dbReference type="HOGENOM" id="CLU_1880437_0_0_1"/>
<keyword evidence="3" id="KW-1185">Reference proteome</keyword>